<dbReference type="RefSeq" id="WP_091098964.1">
    <property type="nucleotide sequence ID" value="NZ_FOBF01000003.1"/>
</dbReference>
<gene>
    <name evidence="2" type="ORF">SAMN05660976_01229</name>
</gene>
<dbReference type="GO" id="GO:0008703">
    <property type="term" value="F:5-amino-6-(5-phosphoribosylamino)uracil reductase activity"/>
    <property type="evidence" value="ECO:0007669"/>
    <property type="project" value="InterPro"/>
</dbReference>
<dbReference type="InterPro" id="IPR024072">
    <property type="entry name" value="DHFR-like_dom_sf"/>
</dbReference>
<dbReference type="OrthoDB" id="7949219at2"/>
<sequence length="128" mass="13949">MSGHRPDAESIPDDPRDLTFAPVWRETAKIAFSTTLREAGWNTRLAGGDLAEEVAELKARPAQDMPLRGGARLASALGALGLIGEYHHPVVPGGGRPAFPPRAERLNLRLAEPRTFDSRAVLLRYDRA</sequence>
<dbReference type="AlphaFoldDB" id="A0A1H7KFD6"/>
<protein>
    <submittedName>
        <fullName evidence="2">RibD C-terminal domain-containing protein</fullName>
    </submittedName>
</protein>
<reference evidence="2 3" key="1">
    <citation type="submission" date="2016-10" db="EMBL/GenBank/DDBJ databases">
        <authorList>
            <person name="de Groot N.N."/>
        </authorList>
    </citation>
    <scope>NUCLEOTIDE SEQUENCE [LARGE SCALE GENOMIC DNA]</scope>
    <source>
        <strain evidence="2 3">DSM 43357</strain>
    </source>
</reference>
<evidence type="ECO:0000259" key="1">
    <source>
        <dbReference type="Pfam" id="PF01872"/>
    </source>
</evidence>
<feature type="domain" description="Bacterial bifunctional deaminase-reductase C-terminal" evidence="1">
    <location>
        <begin position="47"/>
        <end position="121"/>
    </location>
</feature>
<dbReference type="EMBL" id="FOBF01000003">
    <property type="protein sequence ID" value="SEK85482.1"/>
    <property type="molecule type" value="Genomic_DNA"/>
</dbReference>
<dbReference type="Pfam" id="PF01872">
    <property type="entry name" value="RibD_C"/>
    <property type="match status" value="1"/>
</dbReference>
<dbReference type="GO" id="GO:0009231">
    <property type="term" value="P:riboflavin biosynthetic process"/>
    <property type="evidence" value="ECO:0007669"/>
    <property type="project" value="InterPro"/>
</dbReference>
<evidence type="ECO:0000313" key="3">
    <source>
        <dbReference type="Proteomes" id="UP000198953"/>
    </source>
</evidence>
<dbReference type="InterPro" id="IPR002734">
    <property type="entry name" value="RibDG_C"/>
</dbReference>
<name>A0A1H7KFD6_9ACTN</name>
<organism evidence="2 3">
    <name type="scientific">Nonomuraea pusilla</name>
    <dbReference type="NCBI Taxonomy" id="46177"/>
    <lineage>
        <taxon>Bacteria</taxon>
        <taxon>Bacillati</taxon>
        <taxon>Actinomycetota</taxon>
        <taxon>Actinomycetes</taxon>
        <taxon>Streptosporangiales</taxon>
        <taxon>Streptosporangiaceae</taxon>
        <taxon>Nonomuraea</taxon>
    </lineage>
</organism>
<accession>A0A1H7KFD6</accession>
<evidence type="ECO:0000313" key="2">
    <source>
        <dbReference type="EMBL" id="SEK85482.1"/>
    </source>
</evidence>
<proteinExistence type="predicted"/>
<dbReference type="Proteomes" id="UP000198953">
    <property type="component" value="Unassembled WGS sequence"/>
</dbReference>
<dbReference type="Gene3D" id="3.40.430.10">
    <property type="entry name" value="Dihydrofolate Reductase, subunit A"/>
    <property type="match status" value="1"/>
</dbReference>
<keyword evidence="3" id="KW-1185">Reference proteome</keyword>
<dbReference type="STRING" id="46177.SAMN05660976_01229"/>
<dbReference type="SUPFAM" id="SSF53597">
    <property type="entry name" value="Dihydrofolate reductase-like"/>
    <property type="match status" value="1"/>
</dbReference>